<dbReference type="InterPro" id="IPR036249">
    <property type="entry name" value="Thioredoxin-like_sf"/>
</dbReference>
<dbReference type="PANTHER" id="PTHR30041">
    <property type="entry name" value="ARSENATE REDUCTASE"/>
    <property type="match status" value="1"/>
</dbReference>
<evidence type="ECO:0000256" key="3">
    <source>
        <dbReference type="PROSITE-ProRule" id="PRU01282"/>
    </source>
</evidence>
<reference evidence="5" key="1">
    <citation type="submission" date="2015-10" db="EMBL/GenBank/DDBJ databases">
        <title>Draft Genome Sequences of 11 Lactococcus lactis subspecies cremoris strains.</title>
        <authorList>
            <person name="Wels M."/>
            <person name="Backus L."/>
            <person name="Boekhorst J."/>
            <person name="Dijkstra A."/>
            <person name="Beerthuizen M."/>
            <person name="Kelly W."/>
            <person name="Siezen R."/>
            <person name="Bachmann H."/>
            <person name="Van Hijum S."/>
        </authorList>
    </citation>
    <scope>NUCLEOTIDE SEQUENCE [LARGE SCALE GENOMIC DNA]</scope>
    <source>
        <strain evidence="5">M20</strain>
    </source>
</reference>
<dbReference type="Proteomes" id="UP000053719">
    <property type="component" value="Unassembled WGS sequence"/>
</dbReference>
<dbReference type="Gene3D" id="3.40.30.10">
    <property type="entry name" value="Glutaredoxin"/>
    <property type="match status" value="1"/>
</dbReference>
<proteinExistence type="inferred from homology"/>
<dbReference type="InterPro" id="IPR006504">
    <property type="entry name" value="Tscrpt_reg_Spx/MgsR"/>
</dbReference>
<gene>
    <name evidence="4" type="ORF">M20_0835</name>
</gene>
<dbReference type="NCBIfam" id="TIGR01617">
    <property type="entry name" value="arsC_related"/>
    <property type="match status" value="1"/>
</dbReference>
<evidence type="ECO:0000313" key="4">
    <source>
        <dbReference type="EMBL" id="KSU21789.1"/>
    </source>
</evidence>
<sequence>MIKIYLSRASSSSCRKARAWFNNHQIPFEEININKASEIPKQDFLHILSLTEAGLDDIIAKKSDIYKELNIDFENITISEILSLINEHRALIKRPIIVDDTHLQIGFNDDGIRQFIPRNYRCTQKELFEQNLNGNYSNLTD</sequence>
<accession>A0A0V8E7M2</accession>
<dbReference type="AlphaFoldDB" id="A0A0V8E7M2"/>
<dbReference type="EMBL" id="LKLU01000057">
    <property type="protein sequence ID" value="KSU21789.1"/>
    <property type="molecule type" value="Genomic_DNA"/>
</dbReference>
<evidence type="ECO:0000256" key="1">
    <source>
        <dbReference type="ARBA" id="ARBA00023157"/>
    </source>
</evidence>
<name>A0A0V8E7M2_LACLL</name>
<dbReference type="NCBIfam" id="NF002459">
    <property type="entry name" value="PRK01655.1"/>
    <property type="match status" value="1"/>
</dbReference>
<keyword evidence="1" id="KW-1015">Disulfide bond</keyword>
<dbReference type="CDD" id="cd03032">
    <property type="entry name" value="ArsC_Spx"/>
    <property type="match status" value="1"/>
</dbReference>
<evidence type="ECO:0000313" key="5">
    <source>
        <dbReference type="Proteomes" id="UP000053719"/>
    </source>
</evidence>
<comment type="similarity">
    <text evidence="3">Belongs to the ArsC family.</text>
</comment>
<dbReference type="PROSITE" id="PS51353">
    <property type="entry name" value="ARSC"/>
    <property type="match status" value="1"/>
</dbReference>
<dbReference type="PANTHER" id="PTHR30041:SF7">
    <property type="entry name" value="GLOBAL TRANSCRIPTIONAL REGULATOR SPX"/>
    <property type="match status" value="1"/>
</dbReference>
<evidence type="ECO:0000256" key="2">
    <source>
        <dbReference type="ARBA" id="ARBA00023284"/>
    </source>
</evidence>
<dbReference type="SUPFAM" id="SSF52833">
    <property type="entry name" value="Thioredoxin-like"/>
    <property type="match status" value="1"/>
</dbReference>
<comment type="caution">
    <text evidence="4">The sequence shown here is derived from an EMBL/GenBank/DDBJ whole genome shotgun (WGS) entry which is preliminary data.</text>
</comment>
<dbReference type="InterPro" id="IPR006660">
    <property type="entry name" value="Arsenate_reductase-like"/>
</dbReference>
<dbReference type="PATRIC" id="fig|1360.114.peg.1948"/>
<keyword evidence="2" id="KW-0676">Redox-active center</keyword>
<protein>
    <submittedName>
        <fullName evidence="4">Transcriptional regulator SpxA1</fullName>
    </submittedName>
</protein>
<dbReference type="Pfam" id="PF03960">
    <property type="entry name" value="ArsC"/>
    <property type="match status" value="1"/>
</dbReference>
<dbReference type="RefSeq" id="WP_058211565.1">
    <property type="nucleotide sequence ID" value="NZ_LKLU01000057.1"/>
</dbReference>
<organism evidence="4 5">
    <name type="scientific">Lactococcus lactis subsp. lactis</name>
    <name type="common">Streptococcus lactis</name>
    <dbReference type="NCBI Taxonomy" id="1360"/>
    <lineage>
        <taxon>Bacteria</taxon>
        <taxon>Bacillati</taxon>
        <taxon>Bacillota</taxon>
        <taxon>Bacilli</taxon>
        <taxon>Lactobacillales</taxon>
        <taxon>Streptococcaceae</taxon>
        <taxon>Lactococcus</taxon>
    </lineage>
</organism>